<feature type="region of interest" description="Disordered" evidence="1">
    <location>
        <begin position="998"/>
        <end position="1020"/>
    </location>
</feature>
<feature type="compositionally biased region" description="Basic and acidic residues" evidence="1">
    <location>
        <begin position="860"/>
        <end position="871"/>
    </location>
</feature>
<dbReference type="AlphaFoldDB" id="A0A167YLI9"/>
<keyword evidence="3" id="KW-1185">Reference proteome</keyword>
<name>A0A167YLI9_9HYPO</name>
<dbReference type="Pfam" id="PF00400">
    <property type="entry name" value="WD40"/>
    <property type="match status" value="3"/>
</dbReference>
<dbReference type="SMART" id="SM00320">
    <property type="entry name" value="WD40"/>
    <property type="match status" value="8"/>
</dbReference>
<dbReference type="Proteomes" id="UP000078544">
    <property type="component" value="Unassembled WGS sequence"/>
</dbReference>
<feature type="compositionally biased region" description="Polar residues" evidence="1">
    <location>
        <begin position="838"/>
        <end position="850"/>
    </location>
</feature>
<dbReference type="STRING" id="1081109.A0A167YLI9"/>
<evidence type="ECO:0000313" key="2">
    <source>
        <dbReference type="EMBL" id="KZZ91498.1"/>
    </source>
</evidence>
<protein>
    <submittedName>
        <fullName evidence="2">WD domain containing protein</fullName>
    </submittedName>
</protein>
<dbReference type="EMBL" id="AZGY01000018">
    <property type="protein sequence ID" value="KZZ91498.1"/>
    <property type="molecule type" value="Genomic_DNA"/>
</dbReference>
<evidence type="ECO:0000256" key="1">
    <source>
        <dbReference type="SAM" id="MobiDB-lite"/>
    </source>
</evidence>
<evidence type="ECO:0000313" key="3">
    <source>
        <dbReference type="Proteomes" id="UP000078544"/>
    </source>
</evidence>
<feature type="compositionally biased region" description="Low complexity" evidence="1">
    <location>
        <begin position="872"/>
        <end position="881"/>
    </location>
</feature>
<proteinExistence type="predicted"/>
<sequence>MAVSVTPAHNRFRLTPSNSPFSPRHSRPLRGRCGQEPQFLLKRVVGTTCHSSTGFHANTSSFAYIAGGAVVVVDIEDERFTQRFYRARPMAVPVYSVSVSQDGPSTPTTTTPKANDSRNRVAPSNRESPFSSVDWTGSPSSSRTWTSRERIKAVTCLALSPDGKYLAVGETGYAPRVLVFNLLNASSDTPLVSISEHAYGVTAVAWSQDSRHLASLGAANDGFLFIWKVDSRTGAIKLFQQNRCTSCVKEMIWFGNNSLVTLGVRHVKVWKIEEFACTSPSKPKSLSDGTVSTPTMQRALPGRNVLLGSLLEAAFGCAAADGNRLILCTEAGDVCILDEDDKVTKVTKVLSLGFPITAIALRGNIAYLGSKEGHFATLDADGVMNGCANSVISTSHGSKGVVALGVISEKLITIDGSQSIQVWQPDALPGQQGSATAHLVVRGHDEPIMGVQSLCLASKADAAFMTWSASGTVTFWDPDGQAKLSFKVEISHAEFLDELGITNSLTFAQTSMSGRLLVTADRVGVVKVIDVDTKECLLDTKAHASDCLYTSIYDEDSKFLMACCGRDRTVQLFHRSSLSGKIEHFQTLEFAAKVVQVLVPADDKILTCSLDRTLQIHDVVCREGNPDIVAAITSKVISLKASPTSMATSSDDRTVFVSLVDRSVCNYDLATGTQILSFKCLDEGGADSAILESLSVGHWPIRDLDFLLGSSNTDKSIRLYDASNGGFIDREWGHTGAINGVCSIEDDDGGKKVVSVGSDGTIMIWALNIPSPSPKSMSRDTSPVKDAAAGSRPTLRKVLSKAELAEFQRPAPSPAGRRSPPRPLPRRTSRLTLGTSSMATKTPPGNLTPSHSDDVISEDTPSRRRPSDPSRTDSPPTSPRSKFNRTPSLPALPAVAHRKTSSSNMRGFGSLNMATEQACRTLRAYRRKLSSAEPITAEVLTELDQELRLTAAALGDRAIRSKAINETVLGDLLDQYSERLVTLFDERLRLTKQSLQDQELETTIDDRPRSADGSCGTPTS</sequence>
<dbReference type="PANTHER" id="PTHR45589">
    <property type="entry name" value="WD REPEAT DOMAIN 62, ISOFORM G"/>
    <property type="match status" value="1"/>
</dbReference>
<dbReference type="SUPFAM" id="SSF50978">
    <property type="entry name" value="WD40 repeat-like"/>
    <property type="match status" value="2"/>
</dbReference>
<feature type="compositionally biased region" description="Polar residues" evidence="1">
    <location>
        <begin position="97"/>
        <end position="114"/>
    </location>
</feature>
<feature type="region of interest" description="Disordered" evidence="1">
    <location>
        <begin position="97"/>
        <end position="143"/>
    </location>
</feature>
<feature type="region of interest" description="Disordered" evidence="1">
    <location>
        <begin position="1"/>
        <end position="32"/>
    </location>
</feature>
<dbReference type="OrthoDB" id="6252103at2759"/>
<dbReference type="PANTHER" id="PTHR45589:SF1">
    <property type="entry name" value="WD REPEAT DOMAIN 62, ISOFORM G"/>
    <property type="match status" value="1"/>
</dbReference>
<comment type="caution">
    <text evidence="2">The sequence shown here is derived from an EMBL/GenBank/DDBJ whole genome shotgun (WGS) entry which is preliminary data.</text>
</comment>
<organism evidence="2 3">
    <name type="scientific">Moelleriella libera RCEF 2490</name>
    <dbReference type="NCBI Taxonomy" id="1081109"/>
    <lineage>
        <taxon>Eukaryota</taxon>
        <taxon>Fungi</taxon>
        <taxon>Dikarya</taxon>
        <taxon>Ascomycota</taxon>
        <taxon>Pezizomycotina</taxon>
        <taxon>Sordariomycetes</taxon>
        <taxon>Hypocreomycetidae</taxon>
        <taxon>Hypocreales</taxon>
        <taxon>Clavicipitaceae</taxon>
        <taxon>Moelleriella</taxon>
    </lineage>
</organism>
<dbReference type="InterPro" id="IPR001680">
    <property type="entry name" value="WD40_rpt"/>
</dbReference>
<feature type="compositionally biased region" description="Polar residues" evidence="1">
    <location>
        <begin position="125"/>
        <end position="143"/>
    </location>
</feature>
<dbReference type="InterPro" id="IPR036322">
    <property type="entry name" value="WD40_repeat_dom_sf"/>
</dbReference>
<gene>
    <name evidence="2" type="ORF">AAL_06734</name>
</gene>
<dbReference type="InterPro" id="IPR052779">
    <property type="entry name" value="WDR62"/>
</dbReference>
<dbReference type="InterPro" id="IPR015943">
    <property type="entry name" value="WD40/YVTN_repeat-like_dom_sf"/>
</dbReference>
<dbReference type="Gene3D" id="2.130.10.10">
    <property type="entry name" value="YVTN repeat-like/Quinoprotein amine dehydrogenase"/>
    <property type="match status" value="3"/>
</dbReference>
<feature type="region of interest" description="Disordered" evidence="1">
    <location>
        <begin position="769"/>
        <end position="908"/>
    </location>
</feature>
<reference evidence="2 3" key="1">
    <citation type="journal article" date="2016" name="Genome Biol. Evol.">
        <title>Divergent and convergent evolution of fungal pathogenicity.</title>
        <authorList>
            <person name="Shang Y."/>
            <person name="Xiao G."/>
            <person name="Zheng P."/>
            <person name="Cen K."/>
            <person name="Zhan S."/>
            <person name="Wang C."/>
        </authorList>
    </citation>
    <scope>NUCLEOTIDE SEQUENCE [LARGE SCALE GENOMIC DNA]</scope>
    <source>
        <strain evidence="2 3">RCEF 2490</strain>
    </source>
</reference>
<accession>A0A167YLI9</accession>